<protein>
    <submittedName>
        <fullName evidence="1">Uncharacterized protein</fullName>
    </submittedName>
</protein>
<reference evidence="1" key="1">
    <citation type="submission" date="2019-08" db="EMBL/GenBank/DDBJ databases">
        <authorList>
            <person name="Kucharzyk K."/>
            <person name="Murdoch R.W."/>
            <person name="Higgins S."/>
            <person name="Loffler F."/>
        </authorList>
    </citation>
    <scope>NUCLEOTIDE SEQUENCE</scope>
</reference>
<gene>
    <name evidence="1" type="ORF">SDC9_69814</name>
</gene>
<proteinExistence type="predicted"/>
<accession>A0A644Y9U4</accession>
<name>A0A644Y9U4_9ZZZZ</name>
<dbReference type="EMBL" id="VSSQ01004007">
    <property type="protein sequence ID" value="MPM23343.1"/>
    <property type="molecule type" value="Genomic_DNA"/>
</dbReference>
<organism evidence="1">
    <name type="scientific">bioreactor metagenome</name>
    <dbReference type="NCBI Taxonomy" id="1076179"/>
    <lineage>
        <taxon>unclassified sequences</taxon>
        <taxon>metagenomes</taxon>
        <taxon>ecological metagenomes</taxon>
    </lineage>
</organism>
<sequence>MGFFHGNRVGGASGSNLLFFFLLLVILFNQCDDFDL</sequence>
<dbReference type="AlphaFoldDB" id="A0A644Y9U4"/>
<evidence type="ECO:0000313" key="1">
    <source>
        <dbReference type="EMBL" id="MPM23343.1"/>
    </source>
</evidence>
<comment type="caution">
    <text evidence="1">The sequence shown here is derived from an EMBL/GenBank/DDBJ whole genome shotgun (WGS) entry which is preliminary data.</text>
</comment>